<dbReference type="PROSITE" id="PS51450">
    <property type="entry name" value="LRR"/>
    <property type="match status" value="2"/>
</dbReference>
<reference evidence="8 9" key="1">
    <citation type="journal article" date="2018" name="Elife">
        <title>Firefly genomes illuminate parallel origins of bioluminescence in beetles.</title>
        <authorList>
            <person name="Fallon T.R."/>
            <person name="Lower S.E."/>
            <person name="Chang C.H."/>
            <person name="Bessho-Uehara M."/>
            <person name="Martin G.J."/>
            <person name="Bewick A.J."/>
            <person name="Behringer M."/>
            <person name="Debat H.J."/>
            <person name="Wong I."/>
            <person name="Day J.C."/>
            <person name="Suvorov A."/>
            <person name="Silva C.J."/>
            <person name="Stanger-Hall K.F."/>
            <person name="Hall D.W."/>
            <person name="Schmitz R.J."/>
            <person name="Nelson D.R."/>
            <person name="Lewis S.M."/>
            <person name="Shigenobu S."/>
            <person name="Bybee S.M."/>
            <person name="Larracuente A.M."/>
            <person name="Oba Y."/>
            <person name="Weng J.K."/>
        </authorList>
    </citation>
    <scope>NUCLEOTIDE SEQUENCE [LARGE SCALE GENOMIC DNA]</scope>
    <source>
        <strain evidence="8">1611_PpyrPB1</strain>
        <tissue evidence="8">Whole body</tissue>
    </source>
</reference>
<keyword evidence="4" id="KW-0325">Glycoprotein</keyword>
<dbReference type="OrthoDB" id="10068119at2759"/>
<evidence type="ECO:0000256" key="1">
    <source>
        <dbReference type="ARBA" id="ARBA00022614"/>
    </source>
</evidence>
<dbReference type="PANTHER" id="PTHR45712">
    <property type="entry name" value="AGAP008170-PA"/>
    <property type="match status" value="1"/>
</dbReference>
<keyword evidence="1" id="KW-0433">Leucine-rich repeat</keyword>
<comment type="caution">
    <text evidence="8">The sequence shown here is derived from an EMBL/GenBank/DDBJ whole genome shotgun (WGS) entry which is preliminary data.</text>
</comment>
<keyword evidence="2 6" id="KW-0732">Signal</keyword>
<evidence type="ECO:0000256" key="3">
    <source>
        <dbReference type="ARBA" id="ARBA00022737"/>
    </source>
</evidence>
<evidence type="ECO:0000313" key="8">
    <source>
        <dbReference type="EMBL" id="KAB0792710.1"/>
    </source>
</evidence>
<dbReference type="InterPro" id="IPR032675">
    <property type="entry name" value="LRR_dom_sf"/>
</dbReference>
<keyword evidence="5" id="KW-0812">Transmembrane</keyword>
<proteinExistence type="predicted"/>
<dbReference type="Proteomes" id="UP000327044">
    <property type="component" value="Unassembled WGS sequence"/>
</dbReference>
<evidence type="ECO:0000256" key="5">
    <source>
        <dbReference type="SAM" id="Phobius"/>
    </source>
</evidence>
<feature type="chain" id="PRO_5024288009" description="LRRNT domain-containing protein" evidence="6">
    <location>
        <begin position="19"/>
        <end position="476"/>
    </location>
</feature>
<evidence type="ECO:0000313" key="9">
    <source>
        <dbReference type="Proteomes" id="UP000327044"/>
    </source>
</evidence>
<evidence type="ECO:0000256" key="4">
    <source>
        <dbReference type="ARBA" id="ARBA00023180"/>
    </source>
</evidence>
<gene>
    <name evidence="8" type="ORF">PPYR_14669</name>
</gene>
<name>A0A5N4A5V9_PHOPY</name>
<feature type="signal peptide" evidence="6">
    <location>
        <begin position="1"/>
        <end position="18"/>
    </location>
</feature>
<keyword evidence="5" id="KW-1133">Transmembrane helix</keyword>
<feature type="transmembrane region" description="Helical" evidence="5">
    <location>
        <begin position="427"/>
        <end position="444"/>
    </location>
</feature>
<dbReference type="InterPro" id="IPR050333">
    <property type="entry name" value="SLRP"/>
</dbReference>
<organism evidence="8 9">
    <name type="scientific">Photinus pyralis</name>
    <name type="common">Common eastern firefly</name>
    <name type="synonym">Lampyris pyralis</name>
    <dbReference type="NCBI Taxonomy" id="7054"/>
    <lineage>
        <taxon>Eukaryota</taxon>
        <taxon>Metazoa</taxon>
        <taxon>Ecdysozoa</taxon>
        <taxon>Arthropoda</taxon>
        <taxon>Hexapoda</taxon>
        <taxon>Insecta</taxon>
        <taxon>Pterygota</taxon>
        <taxon>Neoptera</taxon>
        <taxon>Endopterygota</taxon>
        <taxon>Coleoptera</taxon>
        <taxon>Polyphaga</taxon>
        <taxon>Elateriformia</taxon>
        <taxon>Elateroidea</taxon>
        <taxon>Lampyridae</taxon>
        <taxon>Lampyrinae</taxon>
        <taxon>Photinus</taxon>
    </lineage>
</organism>
<keyword evidence="3" id="KW-0677">Repeat</keyword>
<dbReference type="SUPFAM" id="SSF52058">
    <property type="entry name" value="L domain-like"/>
    <property type="match status" value="1"/>
</dbReference>
<dbReference type="AlphaFoldDB" id="A0A5N4A5V9"/>
<sequence>MNLLSLVIDVAIITSCWGRLNEEAAIETINESKGTQCFHQPESACPPPSDTCHCRRISSRAAICCNVDKSLITKGLSCADIKNGKVIELHIRNATLDVLNVTFSTWRQLLSLSITDGVINRVVGEFGKHTTISCLNLSSNSIDKFDDRSLVNLYNLSVLDLSHNNMMDVPRLKKEGIVTLDISANKQLLCSHLVDALKRTELHFNNENDTFCMSSNTFQWFNSTELVPLNQVVSVHVLRKDCIINCTCEPSRLDIVPGKPPTFALFVNCSNLKLTSLPLVLPPHTIALNVSNNNISSLELLNDEVSYQNLRELYADNNQITSILPLEGSKFMSNFKELSLKNNKIKMLPPYLLSNIFDRNYKYRTVNLGLNKLQCDCTTAKVLKEWLPLKSKHVPDFDEIYCENMESRVLDLDPTILCKGPQDWTDYIYFIITAEVLLLVFLIAKVSYDYWVFKTAGYLPWPASRMPKLPCDWLCE</sequence>
<dbReference type="EMBL" id="VVIM01000010">
    <property type="protein sequence ID" value="KAB0792710.1"/>
    <property type="molecule type" value="Genomic_DNA"/>
</dbReference>
<keyword evidence="5" id="KW-0472">Membrane</keyword>
<dbReference type="SMART" id="SM00013">
    <property type="entry name" value="LRRNT"/>
    <property type="match status" value="1"/>
</dbReference>
<dbReference type="SMART" id="SM00369">
    <property type="entry name" value="LRR_TYP"/>
    <property type="match status" value="3"/>
</dbReference>
<dbReference type="InParanoid" id="A0A5N4A5V9"/>
<dbReference type="PANTHER" id="PTHR45712:SF22">
    <property type="entry name" value="INSULIN-LIKE GROWTH FACTOR-BINDING PROTEIN COMPLEX ACID LABILE SUBUNIT"/>
    <property type="match status" value="1"/>
</dbReference>
<accession>A0A5N4A5V9</accession>
<evidence type="ECO:0000256" key="6">
    <source>
        <dbReference type="SAM" id="SignalP"/>
    </source>
</evidence>
<evidence type="ECO:0000259" key="7">
    <source>
        <dbReference type="SMART" id="SM00013"/>
    </source>
</evidence>
<keyword evidence="9" id="KW-1185">Reference proteome</keyword>
<protein>
    <recommendedName>
        <fullName evidence="7">LRRNT domain-containing protein</fullName>
    </recommendedName>
</protein>
<dbReference type="InterPro" id="IPR001611">
    <property type="entry name" value="Leu-rich_rpt"/>
</dbReference>
<dbReference type="Gene3D" id="3.80.10.10">
    <property type="entry name" value="Ribonuclease Inhibitor"/>
    <property type="match status" value="2"/>
</dbReference>
<dbReference type="FunCoup" id="A0A5N4A5V9">
    <property type="interactions" value="2"/>
</dbReference>
<dbReference type="InterPro" id="IPR003591">
    <property type="entry name" value="Leu-rich_rpt_typical-subtyp"/>
</dbReference>
<feature type="domain" description="LRRNT" evidence="7">
    <location>
        <begin position="241"/>
        <end position="287"/>
    </location>
</feature>
<dbReference type="InterPro" id="IPR000372">
    <property type="entry name" value="LRRNT"/>
</dbReference>
<evidence type="ECO:0000256" key="2">
    <source>
        <dbReference type="ARBA" id="ARBA00022729"/>
    </source>
</evidence>